<keyword evidence="2" id="KW-1185">Reference proteome</keyword>
<reference evidence="1" key="1">
    <citation type="submission" date="2020-10" db="EMBL/GenBank/DDBJ databases">
        <title>Ca. Dormibacterota MAGs.</title>
        <authorList>
            <person name="Montgomery K."/>
        </authorList>
    </citation>
    <scope>NUCLEOTIDE SEQUENCE [LARGE SCALE GENOMIC DNA]</scope>
    <source>
        <strain evidence="1">SC8812_S17_10</strain>
    </source>
</reference>
<sequence>MSSGSPDLTSRRGEYGFDDDTLGKFAVWAELMNPVGSGRHLQPSH</sequence>
<name>A0A934NEI9_9BACT</name>
<dbReference type="Proteomes" id="UP000612893">
    <property type="component" value="Unassembled WGS sequence"/>
</dbReference>
<proteinExistence type="predicted"/>
<evidence type="ECO:0000313" key="2">
    <source>
        <dbReference type="Proteomes" id="UP000612893"/>
    </source>
</evidence>
<gene>
    <name evidence="1" type="ORF">JF922_16030</name>
</gene>
<accession>A0A934NEI9</accession>
<organism evidence="1 2">
    <name type="scientific">Candidatus Nephthysia bennettiae</name>
    <dbReference type="NCBI Taxonomy" id="3127016"/>
    <lineage>
        <taxon>Bacteria</taxon>
        <taxon>Bacillati</taxon>
        <taxon>Candidatus Dormiibacterota</taxon>
        <taxon>Candidatus Dormibacteria</taxon>
        <taxon>Candidatus Dormibacterales</taxon>
        <taxon>Candidatus Dormibacteraceae</taxon>
        <taxon>Candidatus Nephthysia</taxon>
    </lineage>
</organism>
<dbReference type="EMBL" id="JAEKNR010000157">
    <property type="protein sequence ID" value="MBJ7599572.1"/>
    <property type="molecule type" value="Genomic_DNA"/>
</dbReference>
<protein>
    <submittedName>
        <fullName evidence="1">Uncharacterized protein</fullName>
    </submittedName>
</protein>
<comment type="caution">
    <text evidence="1">The sequence shown here is derived from an EMBL/GenBank/DDBJ whole genome shotgun (WGS) entry which is preliminary data.</text>
</comment>
<dbReference type="RefSeq" id="WP_338203110.1">
    <property type="nucleotide sequence ID" value="NZ_JAEKNR010000157.1"/>
</dbReference>
<evidence type="ECO:0000313" key="1">
    <source>
        <dbReference type="EMBL" id="MBJ7599572.1"/>
    </source>
</evidence>
<dbReference type="AlphaFoldDB" id="A0A934NEI9"/>